<keyword evidence="3 4" id="KW-0067">ATP-binding</keyword>
<keyword evidence="2 4" id="KW-0547">Nucleotide-binding</keyword>
<protein>
    <recommendedName>
        <fullName evidence="5">ATP-grasp domain-containing protein</fullName>
    </recommendedName>
</protein>
<evidence type="ECO:0000256" key="3">
    <source>
        <dbReference type="ARBA" id="ARBA00022840"/>
    </source>
</evidence>
<dbReference type="OrthoDB" id="24041at2"/>
<dbReference type="GO" id="GO:0005524">
    <property type="term" value="F:ATP binding"/>
    <property type="evidence" value="ECO:0007669"/>
    <property type="project" value="UniProtKB-UniRule"/>
</dbReference>
<dbReference type="Proteomes" id="UP000236178">
    <property type="component" value="Unassembled WGS sequence"/>
</dbReference>
<dbReference type="PANTHER" id="PTHR43585">
    <property type="entry name" value="FUMIPYRROLE BIOSYNTHESIS PROTEIN C"/>
    <property type="match status" value="1"/>
</dbReference>
<dbReference type="PROSITE" id="PS50975">
    <property type="entry name" value="ATP_GRASP"/>
    <property type="match status" value="1"/>
</dbReference>
<evidence type="ECO:0000313" key="7">
    <source>
        <dbReference type="Proteomes" id="UP000236178"/>
    </source>
</evidence>
<reference evidence="6 7" key="1">
    <citation type="submission" date="2017-12" db="EMBL/GenBank/DDBJ databases">
        <title>Streptomyces populusis sp. nov., a novel endophytic actinobacterium isolated from stems of Populus adenopoda Maxim.</title>
        <authorList>
            <person name="Wang Z."/>
        </authorList>
    </citation>
    <scope>NUCLEOTIDE SEQUENCE [LARGE SCALE GENOMIC DNA]</scope>
    <source>
        <strain evidence="6 7">A249</strain>
    </source>
</reference>
<dbReference type="GO" id="GO:0016874">
    <property type="term" value="F:ligase activity"/>
    <property type="evidence" value="ECO:0007669"/>
    <property type="project" value="UniProtKB-KW"/>
</dbReference>
<evidence type="ECO:0000256" key="2">
    <source>
        <dbReference type="ARBA" id="ARBA00022741"/>
    </source>
</evidence>
<dbReference type="AlphaFoldDB" id="A0A2I0SYA9"/>
<name>A0A2I0SYA9_9ACTN</name>
<evidence type="ECO:0000313" key="6">
    <source>
        <dbReference type="EMBL" id="PKT74937.1"/>
    </source>
</evidence>
<dbReference type="EMBL" id="PJOS01000001">
    <property type="protein sequence ID" value="PKT74937.1"/>
    <property type="molecule type" value="Genomic_DNA"/>
</dbReference>
<dbReference type="InterPro" id="IPR052032">
    <property type="entry name" value="ATP-dep_AA_Ligase"/>
</dbReference>
<comment type="caution">
    <text evidence="6">The sequence shown here is derived from an EMBL/GenBank/DDBJ whole genome shotgun (WGS) entry which is preliminary data.</text>
</comment>
<evidence type="ECO:0000259" key="5">
    <source>
        <dbReference type="PROSITE" id="PS50975"/>
    </source>
</evidence>
<dbReference type="RefSeq" id="WP_103547247.1">
    <property type="nucleotide sequence ID" value="NZ_JBHJSK010000002.1"/>
</dbReference>
<proteinExistence type="predicted"/>
<dbReference type="GO" id="GO:0046872">
    <property type="term" value="F:metal ion binding"/>
    <property type="evidence" value="ECO:0007669"/>
    <property type="project" value="InterPro"/>
</dbReference>
<dbReference type="Gene3D" id="3.30.470.20">
    <property type="entry name" value="ATP-grasp fold, B domain"/>
    <property type="match status" value="1"/>
</dbReference>
<dbReference type="SUPFAM" id="SSF56059">
    <property type="entry name" value="Glutathione synthetase ATP-binding domain-like"/>
    <property type="match status" value="1"/>
</dbReference>
<feature type="domain" description="ATP-grasp" evidence="5">
    <location>
        <begin position="102"/>
        <end position="306"/>
    </location>
</feature>
<organism evidence="6 7">
    <name type="scientific">Streptomyces populi</name>
    <dbReference type="NCBI Taxonomy" id="2058924"/>
    <lineage>
        <taxon>Bacteria</taxon>
        <taxon>Bacillati</taxon>
        <taxon>Actinomycetota</taxon>
        <taxon>Actinomycetes</taxon>
        <taxon>Kitasatosporales</taxon>
        <taxon>Streptomycetaceae</taxon>
        <taxon>Streptomyces</taxon>
    </lineage>
</organism>
<keyword evidence="7" id="KW-1185">Reference proteome</keyword>
<dbReference type="Pfam" id="PF13535">
    <property type="entry name" value="ATP-grasp_4"/>
    <property type="match status" value="1"/>
</dbReference>
<dbReference type="PANTHER" id="PTHR43585:SF2">
    <property type="entry name" value="ATP-GRASP ENZYME FSQD"/>
    <property type="match status" value="1"/>
</dbReference>
<accession>A0A2I0SYA9</accession>
<evidence type="ECO:0000256" key="4">
    <source>
        <dbReference type="PROSITE-ProRule" id="PRU00409"/>
    </source>
</evidence>
<sequence>MKILVLGREEDSLDYLRYCESHGIEATFTEPPSLAGIDRDAWQEVLPALVAETTDLDSFDEIVSFRDGYQVHTDLLRRHRGWPTRDLDAVNCLTDKTLFKSHPAVRDFVAPYVELALAADPREALDQVEAELGFPVVLKPSNGFYSAGVVRVDRAEDFRKAFVSVKRVCGLLRDSRGPSQIIAERYLDGDEVMVDGFVVDGKVTCLLFHIKLPRLTGLPSFHETGCVTQPFDGVKGPEFQEMLERVIGGVGLDNSAFNAEFRYDGDGRLYILECAPRISGGGASVHNLLRICTGLDAYGIQHRCGREPVDLTPTRRSAALEYDFCAAKNGHLVRLEDTVALLRDLDADTILQYRENGQFVFAPPLNVETVLTAYFACETAQSAEELLDVVQHKCVIETTEQP</sequence>
<dbReference type="InterPro" id="IPR011761">
    <property type="entry name" value="ATP-grasp"/>
</dbReference>
<keyword evidence="1" id="KW-0436">Ligase</keyword>
<gene>
    <name evidence="6" type="ORF">CW362_00640</name>
</gene>
<evidence type="ECO:0000256" key="1">
    <source>
        <dbReference type="ARBA" id="ARBA00022598"/>
    </source>
</evidence>